<sequence>MTLGSIRPYSLLLGLALAGVPAQADMADRAVTLRFAASLQGRPFVCGQRYEQLGRTGAALTATDLRFYVSSVALLKTDGRSVPLTLEQDGVWQHEDVALLDFEHGEGACRNGTPGRHEAISGRVPAGDYRGLRFTLGLSPARNHADVTLAPSPLNLTAMFWSWQGGYRFLKLELVGQGRVGFPVHLGSTGCQSGSATEPASRCSQPNRVEVELPQFDPESDVVGVDLSALLAQTRLDRNWPGSPPGCMSGSDDPDCHGILAALGLKGGAMQRLFVRLTP</sequence>
<evidence type="ECO:0000259" key="2">
    <source>
        <dbReference type="Pfam" id="PF20243"/>
    </source>
</evidence>
<proteinExistence type="predicted"/>
<evidence type="ECO:0000313" key="3">
    <source>
        <dbReference type="EMBL" id="MFC4158569.1"/>
    </source>
</evidence>
<keyword evidence="1" id="KW-0732">Signal</keyword>
<dbReference type="EMBL" id="JBHSBU010000001">
    <property type="protein sequence ID" value="MFC4158569.1"/>
    <property type="molecule type" value="Genomic_DNA"/>
</dbReference>
<dbReference type="RefSeq" id="WP_378161386.1">
    <property type="nucleotide sequence ID" value="NZ_JBHSBU010000001.1"/>
</dbReference>
<reference evidence="4" key="1">
    <citation type="journal article" date="2019" name="Int. J. Syst. Evol. Microbiol.">
        <title>The Global Catalogue of Microorganisms (GCM) 10K type strain sequencing project: providing services to taxonomists for standard genome sequencing and annotation.</title>
        <authorList>
            <consortium name="The Broad Institute Genomics Platform"/>
            <consortium name="The Broad Institute Genome Sequencing Center for Infectious Disease"/>
            <person name="Wu L."/>
            <person name="Ma J."/>
        </authorList>
    </citation>
    <scope>NUCLEOTIDE SEQUENCE [LARGE SCALE GENOMIC DNA]</scope>
    <source>
        <strain evidence="4">LMG 29894</strain>
    </source>
</reference>
<dbReference type="InterPro" id="IPR023977">
    <property type="entry name" value="MbnP-like"/>
</dbReference>
<dbReference type="Pfam" id="PF20243">
    <property type="entry name" value="MbnP"/>
    <property type="match status" value="1"/>
</dbReference>
<organism evidence="3 4">
    <name type="scientific">Chitinimonas lacunae</name>
    <dbReference type="NCBI Taxonomy" id="1963018"/>
    <lineage>
        <taxon>Bacteria</taxon>
        <taxon>Pseudomonadati</taxon>
        <taxon>Pseudomonadota</taxon>
        <taxon>Betaproteobacteria</taxon>
        <taxon>Neisseriales</taxon>
        <taxon>Chitinibacteraceae</taxon>
        <taxon>Chitinimonas</taxon>
    </lineage>
</organism>
<name>A0ABV8MKH9_9NEIS</name>
<evidence type="ECO:0000313" key="4">
    <source>
        <dbReference type="Proteomes" id="UP001595791"/>
    </source>
</evidence>
<dbReference type="NCBIfam" id="TIGR04052">
    <property type="entry name" value="MbnP_like_WxW"/>
    <property type="match status" value="1"/>
</dbReference>
<protein>
    <submittedName>
        <fullName evidence="3">MbnP family copper-binding protein</fullName>
    </submittedName>
</protein>
<dbReference type="Proteomes" id="UP001595791">
    <property type="component" value="Unassembled WGS sequence"/>
</dbReference>
<feature type="domain" description="Copper-binding protein MbnP-like" evidence="2">
    <location>
        <begin position="30"/>
        <end position="249"/>
    </location>
</feature>
<comment type="caution">
    <text evidence="3">The sequence shown here is derived from an EMBL/GenBank/DDBJ whole genome shotgun (WGS) entry which is preliminary data.</text>
</comment>
<keyword evidence="4" id="KW-1185">Reference proteome</keyword>
<evidence type="ECO:0000256" key="1">
    <source>
        <dbReference type="SAM" id="SignalP"/>
    </source>
</evidence>
<accession>A0ABV8MKH9</accession>
<feature type="chain" id="PRO_5046988897" evidence="1">
    <location>
        <begin position="25"/>
        <end position="279"/>
    </location>
</feature>
<gene>
    <name evidence="3" type="ORF">ACFOW7_04250</name>
</gene>
<feature type="signal peptide" evidence="1">
    <location>
        <begin position="1"/>
        <end position="24"/>
    </location>
</feature>
<dbReference type="InterPro" id="IPR046863">
    <property type="entry name" value="MbnP-like_dom"/>
</dbReference>